<keyword evidence="13" id="KW-1185">Reference proteome</keyword>
<dbReference type="SUPFAM" id="SSF55785">
    <property type="entry name" value="PYP-like sensor domain (PAS domain)"/>
    <property type="match status" value="1"/>
</dbReference>
<evidence type="ECO:0000259" key="10">
    <source>
        <dbReference type="PROSITE" id="PS50109"/>
    </source>
</evidence>
<dbReference type="InterPro" id="IPR035965">
    <property type="entry name" value="PAS-like_dom_sf"/>
</dbReference>
<comment type="catalytic activity">
    <reaction evidence="1">
        <text>ATP + protein L-histidine = ADP + protein N-phospho-L-histidine.</text>
        <dbReference type="EC" id="2.7.13.3"/>
    </reaction>
</comment>
<evidence type="ECO:0000256" key="5">
    <source>
        <dbReference type="ARBA" id="ARBA00022741"/>
    </source>
</evidence>
<evidence type="ECO:0000256" key="2">
    <source>
        <dbReference type="ARBA" id="ARBA00012438"/>
    </source>
</evidence>
<feature type="region of interest" description="Disordered" evidence="9">
    <location>
        <begin position="1"/>
        <end position="26"/>
    </location>
</feature>
<feature type="domain" description="Histidine kinase" evidence="10">
    <location>
        <begin position="346"/>
        <end position="556"/>
    </location>
</feature>
<dbReference type="PROSITE" id="PS50109">
    <property type="entry name" value="HIS_KIN"/>
    <property type="match status" value="1"/>
</dbReference>
<keyword evidence="5" id="KW-0547">Nucleotide-binding</keyword>
<evidence type="ECO:0000256" key="9">
    <source>
        <dbReference type="SAM" id="MobiDB-lite"/>
    </source>
</evidence>
<dbReference type="Gene3D" id="1.10.490.10">
    <property type="entry name" value="Globins"/>
    <property type="match status" value="1"/>
</dbReference>
<dbReference type="SMART" id="SM00091">
    <property type="entry name" value="PAS"/>
    <property type="match status" value="1"/>
</dbReference>
<proteinExistence type="predicted"/>
<dbReference type="CDD" id="cd01068">
    <property type="entry name" value="globin_sensor"/>
    <property type="match status" value="1"/>
</dbReference>
<evidence type="ECO:0000256" key="8">
    <source>
        <dbReference type="ARBA" id="ARBA00023012"/>
    </source>
</evidence>
<reference evidence="12 13" key="1">
    <citation type="submission" date="2022-11" db="EMBL/GenBank/DDBJ databases">
        <title>Minimal conservation of predation-associated metabolite biosynthetic gene clusters underscores biosynthetic potential of Myxococcota including descriptions for ten novel species: Archangium lansinium sp. nov., Myxococcus landrumus sp. nov., Nannocystis bai.</title>
        <authorList>
            <person name="Ahearne A."/>
            <person name="Stevens C."/>
            <person name="Dowd S."/>
        </authorList>
    </citation>
    <scope>NUCLEOTIDE SEQUENCE [LARGE SCALE GENOMIC DNA]</scope>
    <source>
        <strain evidence="12 13">BB15-2</strain>
    </source>
</reference>
<dbReference type="PROSITE" id="PS50112">
    <property type="entry name" value="PAS"/>
    <property type="match status" value="1"/>
</dbReference>
<dbReference type="Pfam" id="PF02518">
    <property type="entry name" value="HATPase_c"/>
    <property type="match status" value="1"/>
</dbReference>
<dbReference type="InterPro" id="IPR003594">
    <property type="entry name" value="HATPase_dom"/>
</dbReference>
<dbReference type="InterPro" id="IPR036097">
    <property type="entry name" value="HisK_dim/P_sf"/>
</dbReference>
<name>A0ABT5EDU6_9BACT</name>
<dbReference type="SMART" id="SM00388">
    <property type="entry name" value="HisKA"/>
    <property type="match status" value="1"/>
</dbReference>
<dbReference type="Pfam" id="PF00512">
    <property type="entry name" value="HisKA"/>
    <property type="match status" value="1"/>
</dbReference>
<feature type="domain" description="PAS" evidence="11">
    <location>
        <begin position="201"/>
        <end position="249"/>
    </location>
</feature>
<accession>A0ABT5EDU6</accession>
<dbReference type="InterPro" id="IPR044398">
    <property type="entry name" value="Globin-sensor_dom"/>
</dbReference>
<dbReference type="EC" id="2.7.13.3" evidence="2"/>
<evidence type="ECO:0000256" key="1">
    <source>
        <dbReference type="ARBA" id="ARBA00000085"/>
    </source>
</evidence>
<dbReference type="PRINTS" id="PR00344">
    <property type="entry name" value="BCTRLSENSOR"/>
</dbReference>
<gene>
    <name evidence="12" type="ORF">POL25_41795</name>
</gene>
<dbReference type="RefSeq" id="WP_272092032.1">
    <property type="nucleotide sequence ID" value="NZ_JAQNDL010000005.1"/>
</dbReference>
<dbReference type="SMART" id="SM00387">
    <property type="entry name" value="HATPase_c"/>
    <property type="match status" value="1"/>
</dbReference>
<sequence length="570" mass="62689">MVIFTRTQRERRSSLSNHGLPARDPPAAETRFEELKRYVAFAAEDAALLRGFRDVAAPHFARIAQEFYDRIRLHDEAHAVFTGEAQIARLQRSLVLWMERLFGGRYDEAYFEDTAKIGRVHVKVGLPQRYMFTAMALIRSSLQRIAEAEGPAGLHVMDAVSRLLDLELAIMLESYRDNFVARIQQVERLERKALDASLARTEHRYVNAVELAHVVIVGLDARGAILLFNQEAERVTGFARDEVIGRPLLECLAIDETGEGAALREVLGGFAATAGEREVVSRAIETAISTRSGQRRSVLWQLTHAPSSGDDVCVFAIGRDTTHEKALLARTKQQEKLAAIGTLAAGLAHEIRNPLNGAQLHVTYLDRSLKRSGAHPELIETVGVVADEIKRLGSLVTEFLAFARPKPLLVKRVMAQTLLERAAQMVAAQAHQHGVAVELDVPPQALELEADGAKLEQVLLNLTQNAVEAVSGEGRAGRVVLRARRQPQTVSFEIEDDGPGIPDDAPIFDAFFSTKAQGTGLGLSISYRIVTDHGGTLDVESKRGCTVFRIVLPLDGPPDSAIRSRMENHG</sequence>
<dbReference type="Gene3D" id="3.30.450.20">
    <property type="entry name" value="PAS domain"/>
    <property type="match status" value="1"/>
</dbReference>
<dbReference type="InterPro" id="IPR000014">
    <property type="entry name" value="PAS"/>
</dbReference>
<keyword evidence="3" id="KW-0597">Phosphoprotein</keyword>
<evidence type="ECO:0000256" key="6">
    <source>
        <dbReference type="ARBA" id="ARBA00022777"/>
    </source>
</evidence>
<evidence type="ECO:0000313" key="13">
    <source>
        <dbReference type="Proteomes" id="UP001221686"/>
    </source>
</evidence>
<keyword evidence="4" id="KW-0808">Transferase</keyword>
<dbReference type="CDD" id="cd00082">
    <property type="entry name" value="HisKA"/>
    <property type="match status" value="1"/>
</dbReference>
<evidence type="ECO:0000313" key="12">
    <source>
        <dbReference type="EMBL" id="MDC0723489.1"/>
    </source>
</evidence>
<comment type="caution">
    <text evidence="12">The sequence shown here is derived from an EMBL/GenBank/DDBJ whole genome shotgun (WGS) entry which is preliminary data.</text>
</comment>
<dbReference type="InterPro" id="IPR003661">
    <property type="entry name" value="HisK_dim/P_dom"/>
</dbReference>
<keyword evidence="7" id="KW-0067">ATP-binding</keyword>
<dbReference type="InterPro" id="IPR004358">
    <property type="entry name" value="Sig_transdc_His_kin-like_C"/>
</dbReference>
<dbReference type="Gene3D" id="3.30.565.10">
    <property type="entry name" value="Histidine kinase-like ATPase, C-terminal domain"/>
    <property type="match status" value="1"/>
</dbReference>
<organism evidence="12 13">
    <name type="scientific">Nannocystis bainbridge</name>
    <dbReference type="NCBI Taxonomy" id="2995303"/>
    <lineage>
        <taxon>Bacteria</taxon>
        <taxon>Pseudomonadati</taxon>
        <taxon>Myxococcota</taxon>
        <taxon>Polyangia</taxon>
        <taxon>Nannocystales</taxon>
        <taxon>Nannocystaceae</taxon>
        <taxon>Nannocystis</taxon>
    </lineage>
</organism>
<evidence type="ECO:0000256" key="4">
    <source>
        <dbReference type="ARBA" id="ARBA00022679"/>
    </source>
</evidence>
<dbReference type="InterPro" id="IPR036890">
    <property type="entry name" value="HATPase_C_sf"/>
</dbReference>
<dbReference type="InterPro" id="IPR005467">
    <property type="entry name" value="His_kinase_dom"/>
</dbReference>
<dbReference type="InterPro" id="IPR009050">
    <property type="entry name" value="Globin-like_sf"/>
</dbReference>
<evidence type="ECO:0000259" key="11">
    <source>
        <dbReference type="PROSITE" id="PS50112"/>
    </source>
</evidence>
<dbReference type="Pfam" id="PF00989">
    <property type="entry name" value="PAS"/>
    <property type="match status" value="1"/>
</dbReference>
<dbReference type="SUPFAM" id="SSF55874">
    <property type="entry name" value="ATPase domain of HSP90 chaperone/DNA topoisomerase II/histidine kinase"/>
    <property type="match status" value="1"/>
</dbReference>
<dbReference type="InterPro" id="IPR013767">
    <property type="entry name" value="PAS_fold"/>
</dbReference>
<keyword evidence="8" id="KW-0902">Two-component regulatory system</keyword>
<evidence type="ECO:0000256" key="7">
    <source>
        <dbReference type="ARBA" id="ARBA00022840"/>
    </source>
</evidence>
<dbReference type="SUPFAM" id="SSF47384">
    <property type="entry name" value="Homodimeric domain of signal transducing histidine kinase"/>
    <property type="match status" value="1"/>
</dbReference>
<dbReference type="Pfam" id="PF11563">
    <property type="entry name" value="Protoglobin"/>
    <property type="match status" value="1"/>
</dbReference>
<dbReference type="NCBIfam" id="TIGR00229">
    <property type="entry name" value="sensory_box"/>
    <property type="match status" value="1"/>
</dbReference>
<protein>
    <recommendedName>
        <fullName evidence="2">histidine kinase</fullName>
        <ecNumber evidence="2">2.7.13.3</ecNumber>
    </recommendedName>
</protein>
<dbReference type="PANTHER" id="PTHR43065:SF10">
    <property type="entry name" value="PEROXIDE STRESS-ACTIVATED HISTIDINE KINASE MAK3"/>
    <property type="match status" value="1"/>
</dbReference>
<dbReference type="CDD" id="cd00130">
    <property type="entry name" value="PAS"/>
    <property type="match status" value="1"/>
</dbReference>
<evidence type="ECO:0000256" key="3">
    <source>
        <dbReference type="ARBA" id="ARBA00022553"/>
    </source>
</evidence>
<dbReference type="EMBL" id="JAQNDL010000005">
    <property type="protein sequence ID" value="MDC0723489.1"/>
    <property type="molecule type" value="Genomic_DNA"/>
</dbReference>
<dbReference type="Gene3D" id="1.10.287.130">
    <property type="match status" value="1"/>
</dbReference>
<dbReference type="InterPro" id="IPR012292">
    <property type="entry name" value="Globin/Proto"/>
</dbReference>
<dbReference type="InterPro" id="IPR039379">
    <property type="entry name" value="Protoglobin_sensor_dom"/>
</dbReference>
<dbReference type="Proteomes" id="UP001221686">
    <property type="component" value="Unassembled WGS sequence"/>
</dbReference>
<dbReference type="PANTHER" id="PTHR43065">
    <property type="entry name" value="SENSOR HISTIDINE KINASE"/>
    <property type="match status" value="1"/>
</dbReference>
<dbReference type="SUPFAM" id="SSF46458">
    <property type="entry name" value="Globin-like"/>
    <property type="match status" value="1"/>
</dbReference>
<keyword evidence="6" id="KW-0418">Kinase</keyword>